<evidence type="ECO:0000313" key="9">
    <source>
        <dbReference type="Proteomes" id="UP000460412"/>
    </source>
</evidence>
<dbReference type="InterPro" id="IPR010809">
    <property type="entry name" value="FliD_C"/>
</dbReference>
<comment type="similarity">
    <text evidence="1 5">Belongs to the FliD family.</text>
</comment>
<dbReference type="GO" id="GO:0009424">
    <property type="term" value="C:bacterial-type flagellum hook"/>
    <property type="evidence" value="ECO:0007669"/>
    <property type="project" value="UniProtKB-UniRule"/>
</dbReference>
<reference evidence="8 9" key="1">
    <citation type="submission" date="2019-12" db="EMBL/GenBank/DDBJ databases">
        <title>Sporaefaciens musculi gen. nov., sp. nov., a novel bacterium isolated from the caecum of an obese mouse.</title>
        <authorList>
            <person name="Rasmussen T.S."/>
            <person name="Streidl T."/>
            <person name="Hitch T.C.A."/>
            <person name="Wortmann E."/>
            <person name="Deptula P."/>
            <person name="Hansen M."/>
            <person name="Nielsen D.S."/>
            <person name="Clavel T."/>
            <person name="Vogensen F.K."/>
        </authorList>
    </citation>
    <scope>NUCLEOTIDE SEQUENCE [LARGE SCALE GENOMIC DNA]</scope>
    <source>
        <strain evidence="8 9">WCA-9-b2</strain>
    </source>
</reference>
<evidence type="ECO:0000259" key="6">
    <source>
        <dbReference type="Pfam" id="PF02465"/>
    </source>
</evidence>
<proteinExistence type="inferred from homology"/>
<evidence type="ECO:0000313" key="8">
    <source>
        <dbReference type="EMBL" id="MXP78869.1"/>
    </source>
</evidence>
<dbReference type="RefSeq" id="WP_159756126.1">
    <property type="nucleotide sequence ID" value="NZ_WUQX01000001.1"/>
</dbReference>
<feature type="domain" description="Flagellar hook-associated protein 2 N-terminal" evidence="6">
    <location>
        <begin position="23"/>
        <end position="127"/>
    </location>
</feature>
<keyword evidence="4 5" id="KW-0975">Bacterial flagellum</keyword>
<dbReference type="Pfam" id="PF07195">
    <property type="entry name" value="FliD_C"/>
    <property type="match status" value="1"/>
</dbReference>
<keyword evidence="8" id="KW-0282">Flagellum</keyword>
<evidence type="ECO:0000256" key="3">
    <source>
        <dbReference type="ARBA" id="ARBA00023054"/>
    </source>
</evidence>
<keyword evidence="9" id="KW-1185">Reference proteome</keyword>
<keyword evidence="5" id="KW-0964">Secreted</keyword>
<keyword evidence="8" id="KW-0969">Cilium</keyword>
<dbReference type="GO" id="GO:0005576">
    <property type="term" value="C:extracellular region"/>
    <property type="evidence" value="ECO:0007669"/>
    <property type="project" value="UniProtKB-SubCell"/>
</dbReference>
<dbReference type="AlphaFoldDB" id="A0A7X3MM37"/>
<dbReference type="InterPro" id="IPR003481">
    <property type="entry name" value="FliD_N"/>
</dbReference>
<organism evidence="8 9">
    <name type="scientific">Sporofaciens musculi</name>
    <dbReference type="NCBI Taxonomy" id="2681861"/>
    <lineage>
        <taxon>Bacteria</taxon>
        <taxon>Bacillati</taxon>
        <taxon>Bacillota</taxon>
        <taxon>Clostridia</taxon>
        <taxon>Lachnospirales</taxon>
        <taxon>Lachnospiraceae</taxon>
        <taxon>Sporofaciens</taxon>
    </lineage>
</organism>
<comment type="subunit">
    <text evidence="2 5">Homopentamer.</text>
</comment>
<gene>
    <name evidence="8" type="primary">fliD</name>
    <name evidence="8" type="ORF">GN277_27095</name>
</gene>
<dbReference type="PANTHER" id="PTHR30288:SF0">
    <property type="entry name" value="FLAGELLAR HOOK-ASSOCIATED PROTEIN 2"/>
    <property type="match status" value="1"/>
</dbReference>
<evidence type="ECO:0000259" key="7">
    <source>
        <dbReference type="Pfam" id="PF07195"/>
    </source>
</evidence>
<sequence length="836" mass="89447">MATIGGLTNSTANSIRGYGGLASGMDRDTLIEGMTYGTTSKITQQQQKKQQLEWKQNAVRAISDMMIAFANKYTASLTSSGNLFSSMFWGRNNITTTGANSKFVSVTGTASAANAITIMGVKQMAKDAKWSSSKAVSDMKVQTGEIGKTLDPNAIDSTATGDAKYIVQDLVGKTLDFKYGGSSYSVTLGLTKSDGTLYDYRTPQGIADAINDQLSKVEVNDNTKLSDLVQFQVGGSGNVEITGNPGSNELKVVGGDRTALDLLGFPSKEDDGKTNKEWNLSSTAIGETPLDPDKLSHNITFAEKVAGKELTFSYNGTSKTIKMPTADELDGTNDNEAIRESIQTQLDSAFGKGRIKVELGAAGTDDEGKLSFTTYNPSNNTVDTTSTLTLVSGSSDLIGANGVLGIKAGATNRVNMNESLVTAGLGLKDSDFDANGNRDIKINDKTITINKNDTVNSLMKKINDSGAGVQISYQTVGDKFTFTSTEKGASGSIKISGTANGADSDGSAFLNKLFGIDSGDAVVNGGVRGQDAVVAIKYNGSDDVVELIRDSNSFTVDGLSVGVKGTFGYKLDADGNVETDANGEPLFDSDPVEIDARVNTDNIVDNIKSMVEEYNKIIELVNKELTTKPDRDYSPLTSEQKKELSESEIEVWEEKAKSGMLYGDSDLRSLSSDLRFIISGGNMEAFRAIGITTSTLYSDNGKLTLDESKLRAALETDPESVEKLFTSKAGTDADGNKTFDGIATNLKNVMDKYVKTLGSMDTKGILIKKAGSTSSPMSLTENAFYKQLAEINKQISKLETRLESERDRYIKQFTSLETLISQMNSQSSWLSQLGGY</sequence>
<dbReference type="InterPro" id="IPR040026">
    <property type="entry name" value="FliD"/>
</dbReference>
<evidence type="ECO:0000256" key="5">
    <source>
        <dbReference type="RuleBase" id="RU362066"/>
    </source>
</evidence>
<comment type="subcellular location">
    <subcellularLocation>
        <location evidence="5">Secreted</location>
    </subcellularLocation>
    <subcellularLocation>
        <location evidence="5">Bacterial flagellum</location>
    </subcellularLocation>
</comment>
<dbReference type="PANTHER" id="PTHR30288">
    <property type="entry name" value="FLAGELLAR CAP/ASSEMBLY PROTEIN FLID"/>
    <property type="match status" value="1"/>
</dbReference>
<comment type="function">
    <text evidence="5">Required for morphogenesis and for the elongation of the flagellar filament by facilitating polymerization of the flagellin monomers at the tip of growing filament. Forms a capping structure, which prevents flagellin subunits (transported through the central channel of the flagellum) from leaking out without polymerization at the distal end.</text>
</comment>
<evidence type="ECO:0000256" key="1">
    <source>
        <dbReference type="ARBA" id="ARBA00009764"/>
    </source>
</evidence>
<keyword evidence="8" id="KW-0966">Cell projection</keyword>
<dbReference type="Pfam" id="PF02465">
    <property type="entry name" value="FliD_N"/>
    <property type="match status" value="1"/>
</dbReference>
<comment type="caution">
    <text evidence="8">The sequence shown here is derived from an EMBL/GenBank/DDBJ whole genome shotgun (WGS) entry which is preliminary data.</text>
</comment>
<evidence type="ECO:0000256" key="2">
    <source>
        <dbReference type="ARBA" id="ARBA00011255"/>
    </source>
</evidence>
<feature type="domain" description="Flagellar hook-associated protein 2 C-terminal" evidence="7">
    <location>
        <begin position="536"/>
        <end position="825"/>
    </location>
</feature>
<keyword evidence="3" id="KW-0175">Coiled coil</keyword>
<name>A0A7X3MM37_9FIRM</name>
<dbReference type="GO" id="GO:0009421">
    <property type="term" value="C:bacterial-type flagellum filament cap"/>
    <property type="evidence" value="ECO:0007669"/>
    <property type="project" value="InterPro"/>
</dbReference>
<dbReference type="EMBL" id="WUQX01000001">
    <property type="protein sequence ID" value="MXP78869.1"/>
    <property type="molecule type" value="Genomic_DNA"/>
</dbReference>
<dbReference type="GO" id="GO:0071973">
    <property type="term" value="P:bacterial-type flagellum-dependent cell motility"/>
    <property type="evidence" value="ECO:0007669"/>
    <property type="project" value="TreeGrafter"/>
</dbReference>
<evidence type="ECO:0000256" key="4">
    <source>
        <dbReference type="ARBA" id="ARBA00023143"/>
    </source>
</evidence>
<accession>A0A7X3MM37</accession>
<protein>
    <recommendedName>
        <fullName evidence="5">Flagellar hook-associated protein 2</fullName>
        <shortName evidence="5">HAP2</shortName>
    </recommendedName>
    <alternativeName>
        <fullName evidence="5">Flagellar cap protein</fullName>
    </alternativeName>
</protein>
<dbReference type="Proteomes" id="UP000460412">
    <property type="component" value="Unassembled WGS sequence"/>
</dbReference>
<dbReference type="GO" id="GO:0007155">
    <property type="term" value="P:cell adhesion"/>
    <property type="evidence" value="ECO:0007669"/>
    <property type="project" value="InterPro"/>
</dbReference>